<evidence type="ECO:0000313" key="1">
    <source>
        <dbReference type="EMBL" id="KAJ8412583.1"/>
    </source>
</evidence>
<comment type="caution">
    <text evidence="1">The sequence shown here is derived from an EMBL/GenBank/DDBJ whole genome shotgun (WGS) entry which is preliminary data.</text>
</comment>
<gene>
    <name evidence="1" type="ORF">AAFF_G00129190</name>
</gene>
<proteinExistence type="predicted"/>
<protein>
    <submittedName>
        <fullName evidence="1">Uncharacterized protein</fullName>
    </submittedName>
</protein>
<dbReference type="EMBL" id="JAINUG010000019">
    <property type="protein sequence ID" value="KAJ8412583.1"/>
    <property type="molecule type" value="Genomic_DNA"/>
</dbReference>
<keyword evidence="2" id="KW-1185">Reference proteome</keyword>
<sequence>MERTDLDVLEESIPCPARCSSEGREGYDRGRIACRLCGGTGAKVENGMFAAANTSSIFSIPMIFPRRAFTSPSANCLPVISSSSTRIEQPAPSCKSGRDLMNII</sequence>
<dbReference type="Proteomes" id="UP001221898">
    <property type="component" value="Unassembled WGS sequence"/>
</dbReference>
<dbReference type="AlphaFoldDB" id="A0AAD7T1C7"/>
<organism evidence="1 2">
    <name type="scientific">Aldrovandia affinis</name>
    <dbReference type="NCBI Taxonomy" id="143900"/>
    <lineage>
        <taxon>Eukaryota</taxon>
        <taxon>Metazoa</taxon>
        <taxon>Chordata</taxon>
        <taxon>Craniata</taxon>
        <taxon>Vertebrata</taxon>
        <taxon>Euteleostomi</taxon>
        <taxon>Actinopterygii</taxon>
        <taxon>Neopterygii</taxon>
        <taxon>Teleostei</taxon>
        <taxon>Notacanthiformes</taxon>
        <taxon>Halosauridae</taxon>
        <taxon>Aldrovandia</taxon>
    </lineage>
</organism>
<name>A0AAD7T1C7_9TELE</name>
<evidence type="ECO:0000313" key="2">
    <source>
        <dbReference type="Proteomes" id="UP001221898"/>
    </source>
</evidence>
<accession>A0AAD7T1C7</accession>
<reference evidence="1" key="1">
    <citation type="journal article" date="2023" name="Science">
        <title>Genome structures resolve the early diversification of teleost fishes.</title>
        <authorList>
            <person name="Parey E."/>
            <person name="Louis A."/>
            <person name="Montfort J."/>
            <person name="Bouchez O."/>
            <person name="Roques C."/>
            <person name="Iampietro C."/>
            <person name="Lluch J."/>
            <person name="Castinel A."/>
            <person name="Donnadieu C."/>
            <person name="Desvignes T."/>
            <person name="Floi Bucao C."/>
            <person name="Jouanno E."/>
            <person name="Wen M."/>
            <person name="Mejri S."/>
            <person name="Dirks R."/>
            <person name="Jansen H."/>
            <person name="Henkel C."/>
            <person name="Chen W.J."/>
            <person name="Zahm M."/>
            <person name="Cabau C."/>
            <person name="Klopp C."/>
            <person name="Thompson A.W."/>
            <person name="Robinson-Rechavi M."/>
            <person name="Braasch I."/>
            <person name="Lecointre G."/>
            <person name="Bobe J."/>
            <person name="Postlethwait J.H."/>
            <person name="Berthelot C."/>
            <person name="Roest Crollius H."/>
            <person name="Guiguen Y."/>
        </authorList>
    </citation>
    <scope>NUCLEOTIDE SEQUENCE</scope>
    <source>
        <strain evidence="1">NC1722</strain>
    </source>
</reference>